<name>A0A3S3UVI8_9SPHI</name>
<evidence type="ECO:0000256" key="1">
    <source>
        <dbReference type="SAM" id="MobiDB-lite"/>
    </source>
</evidence>
<sequence>MSDIKEKLHALCVAYVKGRMQAAEQAIAEAQQAANNDTKSSAGDKYETGREMAQQETNRNLAQLNEANKLMVALNQVSFNGASATVDTGSLVTTNNGDFYIAISAGNLLLDGKNYFAVSPASPIGLKLKGKTGGQEFNLNGKSYSISSVF</sequence>
<protein>
    <submittedName>
        <fullName evidence="2">3-oxoacyl-ACP synthase</fullName>
    </submittedName>
</protein>
<accession>A0A3S3UVI8</accession>
<dbReference type="Proteomes" id="UP000286701">
    <property type="component" value="Unassembled WGS sequence"/>
</dbReference>
<dbReference type="RefSeq" id="WP_128535174.1">
    <property type="nucleotide sequence ID" value="NZ_SBIW01000008.1"/>
</dbReference>
<keyword evidence="3" id="KW-1185">Reference proteome</keyword>
<organism evidence="2 3">
    <name type="scientific">Mucilaginibacter gilvus</name>
    <dbReference type="NCBI Taxonomy" id="2305909"/>
    <lineage>
        <taxon>Bacteria</taxon>
        <taxon>Pseudomonadati</taxon>
        <taxon>Bacteroidota</taxon>
        <taxon>Sphingobacteriia</taxon>
        <taxon>Sphingobacteriales</taxon>
        <taxon>Sphingobacteriaceae</taxon>
        <taxon>Mucilaginibacter</taxon>
    </lineage>
</organism>
<comment type="caution">
    <text evidence="2">The sequence shown here is derived from an EMBL/GenBank/DDBJ whole genome shotgun (WGS) entry which is preliminary data.</text>
</comment>
<reference evidence="2 3" key="1">
    <citation type="submission" date="2019-01" db="EMBL/GenBank/DDBJ databases">
        <title>Mucilaginibacter antarcticum sp. nov., isolated from antarctic soil.</title>
        <authorList>
            <person name="Yan Y.-Q."/>
            <person name="Du Z.-J."/>
        </authorList>
    </citation>
    <scope>NUCLEOTIDE SEQUENCE [LARGE SCALE GENOMIC DNA]</scope>
    <source>
        <strain evidence="2 3">F01003</strain>
    </source>
</reference>
<dbReference type="AlphaFoldDB" id="A0A3S3UVI8"/>
<evidence type="ECO:0000313" key="3">
    <source>
        <dbReference type="Proteomes" id="UP000286701"/>
    </source>
</evidence>
<gene>
    <name evidence="2" type="ORF">EPL05_16915</name>
</gene>
<evidence type="ECO:0000313" key="2">
    <source>
        <dbReference type="EMBL" id="RWY49103.1"/>
    </source>
</evidence>
<feature type="region of interest" description="Disordered" evidence="1">
    <location>
        <begin position="32"/>
        <end position="55"/>
    </location>
</feature>
<proteinExistence type="predicted"/>
<dbReference type="OrthoDB" id="667380at2"/>
<dbReference type="EMBL" id="SBIW01000008">
    <property type="protein sequence ID" value="RWY49103.1"/>
    <property type="molecule type" value="Genomic_DNA"/>
</dbReference>